<feature type="transmembrane region" description="Helical" evidence="1">
    <location>
        <begin position="47"/>
        <end position="70"/>
    </location>
</feature>
<reference evidence="2 3" key="1">
    <citation type="journal article" date="2019" name="Sci. Rep.">
        <title>A high-quality genome of Eragrostis curvula grass provides insights into Poaceae evolution and supports new strategies to enhance forage quality.</title>
        <authorList>
            <person name="Carballo J."/>
            <person name="Santos B.A.C.M."/>
            <person name="Zappacosta D."/>
            <person name="Garbus I."/>
            <person name="Selva J.P."/>
            <person name="Gallo C.A."/>
            <person name="Diaz A."/>
            <person name="Albertini E."/>
            <person name="Caccamo M."/>
            <person name="Echenique V."/>
        </authorList>
    </citation>
    <scope>NUCLEOTIDE SEQUENCE [LARGE SCALE GENOMIC DNA]</scope>
    <source>
        <strain evidence="3">cv. Victoria</strain>
        <tissue evidence="2">Leaf</tissue>
    </source>
</reference>
<keyword evidence="1" id="KW-1133">Transmembrane helix</keyword>
<organism evidence="2 3">
    <name type="scientific">Eragrostis curvula</name>
    <name type="common">weeping love grass</name>
    <dbReference type="NCBI Taxonomy" id="38414"/>
    <lineage>
        <taxon>Eukaryota</taxon>
        <taxon>Viridiplantae</taxon>
        <taxon>Streptophyta</taxon>
        <taxon>Embryophyta</taxon>
        <taxon>Tracheophyta</taxon>
        <taxon>Spermatophyta</taxon>
        <taxon>Magnoliopsida</taxon>
        <taxon>Liliopsida</taxon>
        <taxon>Poales</taxon>
        <taxon>Poaceae</taxon>
        <taxon>PACMAD clade</taxon>
        <taxon>Chloridoideae</taxon>
        <taxon>Eragrostideae</taxon>
        <taxon>Eragrostidinae</taxon>
        <taxon>Eragrostis</taxon>
    </lineage>
</organism>
<dbReference type="EMBL" id="RWGY01000011">
    <property type="protein sequence ID" value="TVU32626.1"/>
    <property type="molecule type" value="Genomic_DNA"/>
</dbReference>
<sequence>MTLPGRVWSLHVLFLAPGLICSLLVISDGVEFRVLKCYPQIELDVPWISLGFVAGLYYGLHGHGLAATFTPIKQVKANSMLSRKSDTTWEISVRETSRDGTTRSPVKLGIAASHRVSGVSGFPRVASRHGLLLSTLQLLF</sequence>
<protein>
    <submittedName>
        <fullName evidence="2">Uncharacterized protein</fullName>
    </submittedName>
</protein>
<keyword evidence="3" id="KW-1185">Reference proteome</keyword>
<dbReference type="AlphaFoldDB" id="A0A5J9V9F9"/>
<proteinExistence type="predicted"/>
<evidence type="ECO:0000256" key="1">
    <source>
        <dbReference type="SAM" id="Phobius"/>
    </source>
</evidence>
<dbReference type="Gramene" id="TVU32626">
    <property type="protein sequence ID" value="TVU32626"/>
    <property type="gene ID" value="EJB05_24366"/>
</dbReference>
<gene>
    <name evidence="2" type="ORF">EJB05_24366</name>
</gene>
<name>A0A5J9V9F9_9POAL</name>
<accession>A0A5J9V9F9</accession>
<keyword evidence="1" id="KW-0812">Transmembrane</keyword>
<feature type="transmembrane region" description="Helical" evidence="1">
    <location>
        <begin position="7"/>
        <end position="27"/>
    </location>
</feature>
<feature type="non-terminal residue" evidence="2">
    <location>
        <position position="1"/>
    </location>
</feature>
<keyword evidence="1" id="KW-0472">Membrane</keyword>
<dbReference type="Proteomes" id="UP000324897">
    <property type="component" value="Chromosome 1"/>
</dbReference>
<evidence type="ECO:0000313" key="3">
    <source>
        <dbReference type="Proteomes" id="UP000324897"/>
    </source>
</evidence>
<evidence type="ECO:0000313" key="2">
    <source>
        <dbReference type="EMBL" id="TVU32626.1"/>
    </source>
</evidence>
<comment type="caution">
    <text evidence="2">The sequence shown here is derived from an EMBL/GenBank/DDBJ whole genome shotgun (WGS) entry which is preliminary data.</text>
</comment>